<name>A0A1Y5FAD1_9BACT</name>
<evidence type="ECO:0008006" key="4">
    <source>
        <dbReference type="Google" id="ProtNLM"/>
    </source>
</evidence>
<gene>
    <name evidence="2" type="ORF">A9Q84_03345</name>
</gene>
<dbReference type="EMBL" id="MAAO01000004">
    <property type="protein sequence ID" value="OUR98458.1"/>
    <property type="molecule type" value="Genomic_DNA"/>
</dbReference>
<organism evidence="2 3">
    <name type="scientific">Halobacteriovorax marinus</name>
    <dbReference type="NCBI Taxonomy" id="97084"/>
    <lineage>
        <taxon>Bacteria</taxon>
        <taxon>Pseudomonadati</taxon>
        <taxon>Bdellovibrionota</taxon>
        <taxon>Bacteriovoracia</taxon>
        <taxon>Bacteriovoracales</taxon>
        <taxon>Halobacteriovoraceae</taxon>
        <taxon>Halobacteriovorax</taxon>
    </lineage>
</organism>
<evidence type="ECO:0000313" key="3">
    <source>
        <dbReference type="Proteomes" id="UP000196531"/>
    </source>
</evidence>
<reference evidence="3" key="1">
    <citation type="journal article" date="2017" name="Proc. Natl. Acad. Sci. U.S.A.">
        <title>Simulation of Deepwater Horizon oil plume reveals substrate specialization within a complex community of hydrocarbon-degraders.</title>
        <authorList>
            <person name="Hu P."/>
            <person name="Dubinsky E.A."/>
            <person name="Probst A.J."/>
            <person name="Wang J."/>
            <person name="Sieber C.M.K."/>
            <person name="Tom L.M."/>
            <person name="Gardinali P."/>
            <person name="Banfield J.F."/>
            <person name="Atlas R.M."/>
            <person name="Andersen G.L."/>
        </authorList>
    </citation>
    <scope>NUCLEOTIDE SEQUENCE [LARGE SCALE GENOMIC DNA]</scope>
</reference>
<dbReference type="AlphaFoldDB" id="A0A1Y5FAD1"/>
<protein>
    <recommendedName>
        <fullName evidence="4">Secreted protein</fullName>
    </recommendedName>
</protein>
<dbReference type="Proteomes" id="UP000196531">
    <property type="component" value="Unassembled WGS sequence"/>
</dbReference>
<feature type="signal peptide" evidence="1">
    <location>
        <begin position="1"/>
        <end position="24"/>
    </location>
</feature>
<accession>A0A1Y5FAD1</accession>
<evidence type="ECO:0000313" key="2">
    <source>
        <dbReference type="EMBL" id="OUR98458.1"/>
    </source>
</evidence>
<keyword evidence="1" id="KW-0732">Signal</keyword>
<comment type="caution">
    <text evidence="2">The sequence shown here is derived from an EMBL/GenBank/DDBJ whole genome shotgun (WGS) entry which is preliminary data.</text>
</comment>
<sequence length="244" mass="28152">MKSLHNYKTILFLFIALLAPLNFAQHHHHTDAPSVHGMFFFGQEKIYLSHLPMFHNPHDYQVLFEVEIPKEVKKAYLQSLKDHAQQPVYTIVPEAFVLTEMAKNPTSFMAQIYLGHFERGGTPITGSIKVNVKEVLYFKKFKPGAVKPELSEYILIGNEKEQYLVHSIVSKPDFDYISQVEIEDMKIIEELSQVGHINLEINSTNLKPLEVGNKFEAKFKDMESVEFQLNLTKSLYLEFGDLSF</sequence>
<proteinExistence type="predicted"/>
<feature type="chain" id="PRO_5012983525" description="Secreted protein" evidence="1">
    <location>
        <begin position="25"/>
        <end position="244"/>
    </location>
</feature>
<evidence type="ECO:0000256" key="1">
    <source>
        <dbReference type="SAM" id="SignalP"/>
    </source>
</evidence>